<evidence type="ECO:0000313" key="15">
    <source>
        <dbReference type="EMBL" id="KAA8630523.1"/>
    </source>
</evidence>
<dbReference type="InterPro" id="IPR021109">
    <property type="entry name" value="Peptidase_aspartic_dom_sf"/>
</dbReference>
<feature type="signal peptide" evidence="13">
    <location>
        <begin position="1"/>
        <end position="19"/>
    </location>
</feature>
<evidence type="ECO:0000256" key="4">
    <source>
        <dbReference type="ARBA" id="ARBA00022670"/>
    </source>
</evidence>
<dbReference type="GO" id="GO:0006508">
    <property type="term" value="P:proteolysis"/>
    <property type="evidence" value="ECO:0007669"/>
    <property type="project" value="UniProtKB-KW"/>
</dbReference>
<evidence type="ECO:0000256" key="9">
    <source>
        <dbReference type="ARBA" id="ARBA00023180"/>
    </source>
</evidence>
<evidence type="ECO:0000256" key="7">
    <source>
        <dbReference type="ARBA" id="ARBA00022801"/>
    </source>
</evidence>
<dbReference type="EMBL" id="NMPR01000101">
    <property type="protein sequence ID" value="KAA8630523.1"/>
    <property type="molecule type" value="Genomic_DNA"/>
</dbReference>
<protein>
    <recommendedName>
        <fullName evidence="14">Peptidase A1 domain-containing protein</fullName>
    </recommendedName>
</protein>
<dbReference type="PANTHER" id="PTHR47966:SF23">
    <property type="entry name" value="ASPARTIC ENDOPEPTIDASE, PUTATIVE (AFU_ORTHOLOGUE AFUA_2G15950)-RELATED"/>
    <property type="match status" value="1"/>
</dbReference>
<dbReference type="FunFam" id="2.40.70.10:FF:000024">
    <property type="entry name" value="Endothiapepsin"/>
    <property type="match status" value="1"/>
</dbReference>
<dbReference type="CDD" id="cd06097">
    <property type="entry name" value="Aspergillopepsin_like"/>
    <property type="match status" value="1"/>
</dbReference>
<dbReference type="GO" id="GO:0005576">
    <property type="term" value="C:extracellular region"/>
    <property type="evidence" value="ECO:0007669"/>
    <property type="project" value="UniProtKB-SubCell"/>
</dbReference>
<evidence type="ECO:0000256" key="1">
    <source>
        <dbReference type="ARBA" id="ARBA00004613"/>
    </source>
</evidence>
<accession>A0A8S8ZKE1</accession>
<evidence type="ECO:0000256" key="13">
    <source>
        <dbReference type="SAM" id="SignalP"/>
    </source>
</evidence>
<reference evidence="15 16" key="1">
    <citation type="submission" date="2017-07" db="EMBL/GenBank/DDBJ databases">
        <title>Genome sequence of the Sordaria macrospora wild type strain R19027.</title>
        <authorList>
            <person name="Nowrousian M."/>
            <person name="Teichert I."/>
            <person name="Kueck U."/>
        </authorList>
    </citation>
    <scope>NUCLEOTIDE SEQUENCE [LARGE SCALE GENOMIC DNA]</scope>
    <source>
        <strain evidence="15 16">R19027</strain>
        <tissue evidence="15">Mycelium</tissue>
    </source>
</reference>
<evidence type="ECO:0000256" key="8">
    <source>
        <dbReference type="ARBA" id="ARBA00023145"/>
    </source>
</evidence>
<gene>
    <name evidence="15" type="ORF">SMACR_05639</name>
</gene>
<dbReference type="FunFam" id="2.40.70.10:FF:000026">
    <property type="entry name" value="Endothiapepsin"/>
    <property type="match status" value="1"/>
</dbReference>
<dbReference type="Pfam" id="PF00026">
    <property type="entry name" value="Asp"/>
    <property type="match status" value="1"/>
</dbReference>
<evidence type="ECO:0000256" key="3">
    <source>
        <dbReference type="ARBA" id="ARBA00022525"/>
    </source>
</evidence>
<keyword evidence="8" id="KW-0865">Zymogen</keyword>
<feature type="compositionally biased region" description="Pro residues" evidence="12">
    <location>
        <begin position="113"/>
        <end position="148"/>
    </location>
</feature>
<dbReference type="InterPro" id="IPR001461">
    <property type="entry name" value="Aspartic_peptidase_A1"/>
</dbReference>
<dbReference type="SUPFAM" id="SSF50630">
    <property type="entry name" value="Acid proteases"/>
    <property type="match status" value="1"/>
</dbReference>
<evidence type="ECO:0000256" key="2">
    <source>
        <dbReference type="ARBA" id="ARBA00007447"/>
    </source>
</evidence>
<evidence type="ECO:0000256" key="11">
    <source>
        <dbReference type="RuleBase" id="RU000454"/>
    </source>
</evidence>
<keyword evidence="3" id="KW-0964">Secreted</keyword>
<keyword evidence="5 13" id="KW-0732">Signal</keyword>
<name>A0A8S8ZKE1_SORMA</name>
<dbReference type="Proteomes" id="UP000433876">
    <property type="component" value="Unassembled WGS sequence"/>
</dbReference>
<keyword evidence="4 11" id="KW-0645">Protease</keyword>
<keyword evidence="9" id="KW-0325">Glycoprotein</keyword>
<keyword evidence="7 11" id="KW-0378">Hydrolase</keyword>
<evidence type="ECO:0000259" key="14">
    <source>
        <dbReference type="PROSITE" id="PS51767"/>
    </source>
</evidence>
<evidence type="ECO:0000256" key="10">
    <source>
        <dbReference type="PIRSR" id="PIRSR601461-1"/>
    </source>
</evidence>
<dbReference type="PANTHER" id="PTHR47966">
    <property type="entry name" value="BETA-SITE APP-CLEAVING ENZYME, ISOFORM A-RELATED"/>
    <property type="match status" value="1"/>
</dbReference>
<dbReference type="InterPro" id="IPR001969">
    <property type="entry name" value="Aspartic_peptidase_AS"/>
</dbReference>
<keyword evidence="6 11" id="KW-0064">Aspartyl protease</keyword>
<proteinExistence type="inferred from homology"/>
<dbReference type="VEuPathDB" id="FungiDB:SMAC_00270"/>
<dbReference type="GO" id="GO:0004190">
    <property type="term" value="F:aspartic-type endopeptidase activity"/>
    <property type="evidence" value="ECO:0007669"/>
    <property type="project" value="UniProtKB-KW"/>
</dbReference>
<organism evidence="15 16">
    <name type="scientific">Sordaria macrospora</name>
    <dbReference type="NCBI Taxonomy" id="5147"/>
    <lineage>
        <taxon>Eukaryota</taxon>
        <taxon>Fungi</taxon>
        <taxon>Dikarya</taxon>
        <taxon>Ascomycota</taxon>
        <taxon>Pezizomycotina</taxon>
        <taxon>Sordariomycetes</taxon>
        <taxon>Sordariomycetidae</taxon>
        <taxon>Sordariales</taxon>
        <taxon>Sordariaceae</taxon>
        <taxon>Sordaria</taxon>
    </lineage>
</organism>
<evidence type="ECO:0000313" key="16">
    <source>
        <dbReference type="Proteomes" id="UP000433876"/>
    </source>
</evidence>
<comment type="caution">
    <text evidence="15">The sequence shown here is derived from an EMBL/GenBank/DDBJ whole genome shotgun (WGS) entry which is preliminary data.</text>
</comment>
<dbReference type="VEuPathDB" id="FungiDB:SMAC_05639"/>
<dbReference type="PRINTS" id="PR00792">
    <property type="entry name" value="PEPSIN"/>
</dbReference>
<dbReference type="Gene3D" id="2.40.70.10">
    <property type="entry name" value="Acid Proteases"/>
    <property type="match status" value="2"/>
</dbReference>
<comment type="subcellular location">
    <subcellularLocation>
        <location evidence="1">Secreted</location>
    </subcellularLocation>
</comment>
<dbReference type="AlphaFoldDB" id="A0A8S8ZKE1"/>
<feature type="active site" evidence="10">
    <location>
        <position position="194"/>
    </location>
</feature>
<feature type="region of interest" description="Disordered" evidence="12">
    <location>
        <begin position="103"/>
        <end position="162"/>
    </location>
</feature>
<feature type="domain" description="Peptidase A1" evidence="14">
    <location>
        <begin position="178"/>
        <end position="485"/>
    </location>
</feature>
<dbReference type="PROSITE" id="PS51767">
    <property type="entry name" value="PEPTIDASE_A1"/>
    <property type="match status" value="1"/>
</dbReference>
<dbReference type="InterPro" id="IPR034163">
    <property type="entry name" value="Aspergillopepsin-like_cat_dom"/>
</dbReference>
<evidence type="ECO:0000256" key="5">
    <source>
        <dbReference type="ARBA" id="ARBA00022729"/>
    </source>
</evidence>
<dbReference type="PROSITE" id="PS00141">
    <property type="entry name" value="ASP_PROTEASE"/>
    <property type="match status" value="1"/>
</dbReference>
<sequence length="488" mass="51852">MLFLFKLFILSVLLSLVVAAPLTKRSFKIERVRNPNFKGRNGPRELLKAYQKYRMPVPQPLLDAMNNQRNGTLSTITTVTQTNSAGSCSCNCPCGCGCGGTGAGSPQGQQPNSPSPSPIPQGQPNSPYNPTPQPQSPCNPQPNSPNTPQPDAGGSSGTDAAGEVGVVTATPEQDDVEYLAPVKIGGQTINLDFDSGSSDLWVFNTQLSPQITRGHQVYNPAASKTFKLLQGQTFSISYGDGSAASGNVGTDVVEIGGVAVQNQAVELATKVSQTFIQDTQNNGLLGLAFSKLNTVQPQQQKTFFDNILPSLAEPVFTADLRHNAVGAYEFGRIDNSKFTGQLAWIPVNTAMGFWQFTTSSFSVGNSQAQRVAPAQAIADTGTTLMLVSQAVANAYYSQVQGARNDPNAGGVIFPCNTNLPDLFVDVGGRYMARIKGDDIRFAQIDATTCFGGVQPTTSGLEIWGDIFFKSQFVVFNGGNNSLGMAQHV</sequence>
<evidence type="ECO:0000256" key="6">
    <source>
        <dbReference type="ARBA" id="ARBA00022750"/>
    </source>
</evidence>
<feature type="compositionally biased region" description="Low complexity" evidence="12">
    <location>
        <begin position="149"/>
        <end position="162"/>
    </location>
</feature>
<evidence type="ECO:0000256" key="12">
    <source>
        <dbReference type="SAM" id="MobiDB-lite"/>
    </source>
</evidence>
<dbReference type="InterPro" id="IPR033121">
    <property type="entry name" value="PEPTIDASE_A1"/>
</dbReference>
<feature type="active site" evidence="10">
    <location>
        <position position="379"/>
    </location>
</feature>
<comment type="similarity">
    <text evidence="2 11">Belongs to the peptidase A1 family.</text>
</comment>
<feature type="chain" id="PRO_5035712883" description="Peptidase A1 domain-containing protein" evidence="13">
    <location>
        <begin position="20"/>
        <end position="488"/>
    </location>
</feature>